<evidence type="ECO:0000256" key="2">
    <source>
        <dbReference type="ARBA" id="ARBA00022898"/>
    </source>
</evidence>
<dbReference type="GO" id="GO:0016846">
    <property type="term" value="F:carbon-sulfur lyase activity"/>
    <property type="evidence" value="ECO:0007669"/>
    <property type="project" value="TreeGrafter"/>
</dbReference>
<protein>
    <submittedName>
        <fullName evidence="5">O-acetylhomoserine sulfhydrylase / O-succinylhomoserine sulfhydrylase</fullName>
        <ecNumber evidence="5">2.5.1.48</ecNumber>
        <ecNumber evidence="5">2.5.1.49</ecNumber>
    </submittedName>
</protein>
<evidence type="ECO:0000256" key="4">
    <source>
        <dbReference type="RuleBase" id="RU362118"/>
    </source>
</evidence>
<name>A0A6J4LPL1_9SPHI</name>
<dbReference type="EMBL" id="CADCTQ010000655">
    <property type="protein sequence ID" value="CAA9339208.1"/>
    <property type="molecule type" value="Genomic_DNA"/>
</dbReference>
<accession>A0A6J4LPL1</accession>
<dbReference type="PANTHER" id="PTHR11808">
    <property type="entry name" value="TRANS-SULFURATION ENZYME FAMILY MEMBER"/>
    <property type="match status" value="1"/>
</dbReference>
<dbReference type="SUPFAM" id="SSF53383">
    <property type="entry name" value="PLP-dependent transferases"/>
    <property type="match status" value="1"/>
</dbReference>
<dbReference type="GO" id="GO:0019346">
    <property type="term" value="P:transsulfuration"/>
    <property type="evidence" value="ECO:0007669"/>
    <property type="project" value="InterPro"/>
</dbReference>
<comment type="similarity">
    <text evidence="4">Belongs to the trans-sulfuration enzymes family.</text>
</comment>
<organism evidence="5">
    <name type="scientific">uncultured Cytophagales bacterium</name>
    <dbReference type="NCBI Taxonomy" id="158755"/>
    <lineage>
        <taxon>Bacteria</taxon>
        <taxon>Pseudomonadati</taxon>
        <taxon>Bacteroidota</taxon>
        <taxon>Sphingobacteriia</taxon>
        <taxon>Sphingobacteriales</taxon>
        <taxon>environmental samples</taxon>
    </lineage>
</organism>
<dbReference type="Gene3D" id="3.40.640.10">
    <property type="entry name" value="Type I PLP-dependent aspartate aminotransferase-like (Major domain)"/>
    <property type="match status" value="1"/>
</dbReference>
<dbReference type="InterPro" id="IPR015422">
    <property type="entry name" value="PyrdxlP-dep_Trfase_small"/>
</dbReference>
<keyword evidence="5" id="KW-0808">Transferase</keyword>
<gene>
    <name evidence="5" type="ORF">AVDCRST_MAG56-8231</name>
</gene>
<proteinExistence type="inferred from homology"/>
<dbReference type="GO" id="GO:0003961">
    <property type="term" value="F:O-acetylhomoserine aminocarboxypropyltransferase activity"/>
    <property type="evidence" value="ECO:0007669"/>
    <property type="project" value="UniProtKB-EC"/>
</dbReference>
<comment type="cofactor">
    <cofactor evidence="1 4">
        <name>pyridoxal 5'-phosphate</name>
        <dbReference type="ChEBI" id="CHEBI:597326"/>
    </cofactor>
</comment>
<evidence type="ECO:0000256" key="3">
    <source>
        <dbReference type="PIRSR" id="PIRSR001434-2"/>
    </source>
</evidence>
<keyword evidence="2 3" id="KW-0663">Pyridoxal phosphate</keyword>
<dbReference type="EC" id="2.5.1.48" evidence="5"/>
<dbReference type="FunFam" id="3.40.640.10:FF:000046">
    <property type="entry name" value="Cystathionine gamma-lyase"/>
    <property type="match status" value="1"/>
</dbReference>
<dbReference type="InterPro" id="IPR000277">
    <property type="entry name" value="Cys/Met-Metab_PyrdxlP-dep_enz"/>
</dbReference>
<dbReference type="GO" id="GO:0005737">
    <property type="term" value="C:cytoplasm"/>
    <property type="evidence" value="ECO:0007669"/>
    <property type="project" value="TreeGrafter"/>
</dbReference>
<reference evidence="5" key="1">
    <citation type="submission" date="2020-02" db="EMBL/GenBank/DDBJ databases">
        <authorList>
            <person name="Meier V. D."/>
        </authorList>
    </citation>
    <scope>NUCLEOTIDE SEQUENCE</scope>
    <source>
        <strain evidence="5">AVDCRST_MAG56</strain>
    </source>
</reference>
<dbReference type="PIRSF" id="PIRSF001434">
    <property type="entry name" value="CGS"/>
    <property type="match status" value="1"/>
</dbReference>
<dbReference type="PANTHER" id="PTHR11808:SF80">
    <property type="entry name" value="CYSTATHIONINE GAMMA-LYASE"/>
    <property type="match status" value="1"/>
</dbReference>
<dbReference type="EC" id="2.5.1.49" evidence="5"/>
<dbReference type="GO" id="GO:0030170">
    <property type="term" value="F:pyridoxal phosphate binding"/>
    <property type="evidence" value="ECO:0007669"/>
    <property type="project" value="InterPro"/>
</dbReference>
<dbReference type="AlphaFoldDB" id="A0A6J4LPL1"/>
<evidence type="ECO:0000256" key="1">
    <source>
        <dbReference type="ARBA" id="ARBA00001933"/>
    </source>
</evidence>
<dbReference type="CDD" id="cd00614">
    <property type="entry name" value="CGS_like"/>
    <property type="match status" value="1"/>
</dbReference>
<dbReference type="GO" id="GO:0003962">
    <property type="term" value="F:cystathionine gamma-synthase activity"/>
    <property type="evidence" value="ECO:0007669"/>
    <property type="project" value="UniProtKB-EC"/>
</dbReference>
<evidence type="ECO:0000313" key="5">
    <source>
        <dbReference type="EMBL" id="CAA9339208.1"/>
    </source>
</evidence>
<dbReference type="InterPro" id="IPR015424">
    <property type="entry name" value="PyrdxlP-dep_Trfase"/>
</dbReference>
<dbReference type="InterPro" id="IPR015421">
    <property type="entry name" value="PyrdxlP-dep_Trfase_major"/>
</dbReference>
<feature type="modified residue" description="N6-(pyridoxal phosphate)lysine" evidence="3">
    <location>
        <position position="204"/>
    </location>
</feature>
<sequence>MDLSYILNELGEDRELYFNAVAPPIVQTSNFAFPGVAQMRAALKGEYHQHAYSRGNNPTVEMLRRKLAALEGAEDALVFASGSAAIAATLTAHVRAGDHVVSVAKPYSWTAGLMRDWLPRFGVSVTFVDGTQLANFEEALRPETRVIYLESPNSFTFEMQDLAAVAGLAKARGIVTMVDNSYASPLYQQPLAMGIDLVLHSASKYLGGHSDVVAGVVCGSTDRMQQIFAGEYMTFGAIIAPLNAWLLLRGLRTLPLRLERSGQTARQVMAYLETHPRIERVIYPLLPSHPQYELARRQMKGAGGLFTVALATDSVEEVEGFCNRLKRFLLAVSWGGHESLVFPACASFDPKTAGKGTAFNLVRLYVGLEEPEVLIADLEQALKGVLSIEY</sequence>
<dbReference type="Pfam" id="PF01053">
    <property type="entry name" value="Cys_Met_Meta_PP"/>
    <property type="match status" value="1"/>
</dbReference>
<dbReference type="Gene3D" id="3.90.1150.10">
    <property type="entry name" value="Aspartate Aminotransferase, domain 1"/>
    <property type="match status" value="1"/>
</dbReference>